<dbReference type="EMBL" id="BAAAYX010000002">
    <property type="protein sequence ID" value="GAA3691731.1"/>
    <property type="molecule type" value="Genomic_DNA"/>
</dbReference>
<gene>
    <name evidence="2" type="ORF">GCM10022204_03790</name>
</gene>
<protein>
    <recommendedName>
        <fullName evidence="4">Secreted protein</fullName>
    </recommendedName>
</protein>
<proteinExistence type="predicted"/>
<name>A0ABP7CMG5_9ACTN</name>
<dbReference type="RefSeq" id="WP_344810567.1">
    <property type="nucleotide sequence ID" value="NZ_BAAAYX010000002.1"/>
</dbReference>
<reference evidence="3" key="1">
    <citation type="journal article" date="2019" name="Int. J. Syst. Evol. Microbiol.">
        <title>The Global Catalogue of Microorganisms (GCM) 10K type strain sequencing project: providing services to taxonomists for standard genome sequencing and annotation.</title>
        <authorList>
            <consortium name="The Broad Institute Genomics Platform"/>
            <consortium name="The Broad Institute Genome Sequencing Center for Infectious Disease"/>
            <person name="Wu L."/>
            <person name="Ma J."/>
        </authorList>
    </citation>
    <scope>NUCLEOTIDE SEQUENCE [LARGE SCALE GENOMIC DNA]</scope>
    <source>
        <strain evidence="3">JCM 16548</strain>
    </source>
</reference>
<dbReference type="Proteomes" id="UP001500051">
    <property type="component" value="Unassembled WGS sequence"/>
</dbReference>
<evidence type="ECO:0008006" key="4">
    <source>
        <dbReference type="Google" id="ProtNLM"/>
    </source>
</evidence>
<accession>A0ABP7CMG5</accession>
<sequence>MRTPARRTLRLSLAVGVALLGLTAPAASSAPGSAGYLTMWQNDSYEGQQEARKSYDDDLHNDSCSGCDAGPGGNFGDDMSSFDNNTAYWWTFRVDRRAYQTVDDDVFCVRPHSRDADLGNNGVANLEDEISRVRREGRTKPNIPRCSDRYHTIGNTY</sequence>
<feature type="signal peptide" evidence="1">
    <location>
        <begin position="1"/>
        <end position="26"/>
    </location>
</feature>
<evidence type="ECO:0000256" key="1">
    <source>
        <dbReference type="SAM" id="SignalP"/>
    </source>
</evidence>
<evidence type="ECO:0000313" key="2">
    <source>
        <dbReference type="EMBL" id="GAA3691731.1"/>
    </source>
</evidence>
<organism evidence="2 3">
    <name type="scientific">Microlunatus aurantiacus</name>
    <dbReference type="NCBI Taxonomy" id="446786"/>
    <lineage>
        <taxon>Bacteria</taxon>
        <taxon>Bacillati</taxon>
        <taxon>Actinomycetota</taxon>
        <taxon>Actinomycetes</taxon>
        <taxon>Propionibacteriales</taxon>
        <taxon>Propionibacteriaceae</taxon>
        <taxon>Microlunatus</taxon>
    </lineage>
</organism>
<keyword evidence="3" id="KW-1185">Reference proteome</keyword>
<feature type="chain" id="PRO_5045627878" description="Secreted protein" evidence="1">
    <location>
        <begin position="27"/>
        <end position="157"/>
    </location>
</feature>
<keyword evidence="1" id="KW-0732">Signal</keyword>
<evidence type="ECO:0000313" key="3">
    <source>
        <dbReference type="Proteomes" id="UP001500051"/>
    </source>
</evidence>
<comment type="caution">
    <text evidence="2">The sequence shown here is derived from an EMBL/GenBank/DDBJ whole genome shotgun (WGS) entry which is preliminary data.</text>
</comment>